<dbReference type="AlphaFoldDB" id="A0AAV4SQD6"/>
<proteinExistence type="predicted"/>
<keyword evidence="2" id="KW-1185">Reference proteome</keyword>
<organism evidence="1 2">
    <name type="scientific">Caerostris darwini</name>
    <dbReference type="NCBI Taxonomy" id="1538125"/>
    <lineage>
        <taxon>Eukaryota</taxon>
        <taxon>Metazoa</taxon>
        <taxon>Ecdysozoa</taxon>
        <taxon>Arthropoda</taxon>
        <taxon>Chelicerata</taxon>
        <taxon>Arachnida</taxon>
        <taxon>Araneae</taxon>
        <taxon>Araneomorphae</taxon>
        <taxon>Entelegynae</taxon>
        <taxon>Araneoidea</taxon>
        <taxon>Araneidae</taxon>
        <taxon>Caerostris</taxon>
    </lineage>
</organism>
<protein>
    <submittedName>
        <fullName evidence="1">Uncharacterized protein</fullName>
    </submittedName>
</protein>
<evidence type="ECO:0000313" key="1">
    <source>
        <dbReference type="EMBL" id="GIY33828.1"/>
    </source>
</evidence>
<gene>
    <name evidence="1" type="ORF">CDAR_587691</name>
</gene>
<accession>A0AAV4SQD6</accession>
<name>A0AAV4SQD6_9ARAC</name>
<dbReference type="Proteomes" id="UP001054837">
    <property type="component" value="Unassembled WGS sequence"/>
</dbReference>
<reference evidence="1 2" key="1">
    <citation type="submission" date="2021-06" db="EMBL/GenBank/DDBJ databases">
        <title>Caerostris darwini draft genome.</title>
        <authorList>
            <person name="Kono N."/>
            <person name="Arakawa K."/>
        </authorList>
    </citation>
    <scope>NUCLEOTIDE SEQUENCE [LARGE SCALE GENOMIC DNA]</scope>
</reference>
<dbReference type="EMBL" id="BPLQ01007986">
    <property type="protein sequence ID" value="GIY33828.1"/>
    <property type="molecule type" value="Genomic_DNA"/>
</dbReference>
<comment type="caution">
    <text evidence="1">The sequence shown here is derived from an EMBL/GenBank/DDBJ whole genome shotgun (WGS) entry which is preliminary data.</text>
</comment>
<evidence type="ECO:0000313" key="2">
    <source>
        <dbReference type="Proteomes" id="UP001054837"/>
    </source>
</evidence>
<sequence length="105" mass="12269">MIHLCQYAKTMEKTNKVVTKRSFLTRLVLERRKIVMFLSFCVNKFDYAFANCLTTCSVTNYWFGIKESRAAFPGIFFLGGGRAERNLRRSLSRETCHCNYLKSSF</sequence>